<dbReference type="InterPro" id="IPR032675">
    <property type="entry name" value="LRR_dom_sf"/>
</dbReference>
<dbReference type="AlphaFoldDB" id="A0A067RJL5"/>
<evidence type="ECO:0000256" key="2">
    <source>
        <dbReference type="ARBA" id="ARBA00022737"/>
    </source>
</evidence>
<name>A0A067RJL5_ZOONE</name>
<dbReference type="OrthoDB" id="1711136at2759"/>
<dbReference type="PROSITE" id="PS51450">
    <property type="entry name" value="LRR"/>
    <property type="match status" value="1"/>
</dbReference>
<dbReference type="InterPro" id="IPR001841">
    <property type="entry name" value="Znf_RING"/>
</dbReference>
<keyword evidence="2" id="KW-0677">Repeat</keyword>
<keyword evidence="4" id="KW-0862">Zinc</keyword>
<dbReference type="PROSITE" id="PS50089">
    <property type="entry name" value="ZF_RING_2"/>
    <property type="match status" value="1"/>
</dbReference>
<evidence type="ECO:0000313" key="9">
    <source>
        <dbReference type="EMBL" id="KDR20711.1"/>
    </source>
</evidence>
<accession>A0A067RJL5</accession>
<keyword evidence="6" id="KW-0175">Coiled coil</keyword>
<dbReference type="Gene3D" id="3.30.40.10">
    <property type="entry name" value="Zinc/RING finger domain, C3HC4 (zinc finger)"/>
    <property type="match status" value="1"/>
</dbReference>
<dbReference type="SMART" id="SM00369">
    <property type="entry name" value="LRR_TYP"/>
    <property type="match status" value="3"/>
</dbReference>
<dbReference type="InterPro" id="IPR055414">
    <property type="entry name" value="LRR_R13L4/SHOC2-like"/>
</dbReference>
<feature type="region of interest" description="Disordered" evidence="7">
    <location>
        <begin position="653"/>
        <end position="677"/>
    </location>
</feature>
<dbReference type="InterPro" id="IPR003591">
    <property type="entry name" value="Leu-rich_rpt_typical-subtyp"/>
</dbReference>
<evidence type="ECO:0000259" key="8">
    <source>
        <dbReference type="PROSITE" id="PS50089"/>
    </source>
</evidence>
<protein>
    <submittedName>
        <fullName evidence="9">E3 ubiquitin-protein ligase LRSAM1</fullName>
    </submittedName>
</protein>
<evidence type="ECO:0000256" key="6">
    <source>
        <dbReference type="SAM" id="Coils"/>
    </source>
</evidence>
<dbReference type="CDD" id="cd16515">
    <property type="entry name" value="RING-HC_LRSAM1"/>
    <property type="match status" value="1"/>
</dbReference>
<evidence type="ECO:0000256" key="1">
    <source>
        <dbReference type="ARBA" id="ARBA00022614"/>
    </source>
</evidence>
<dbReference type="InterPro" id="IPR013083">
    <property type="entry name" value="Znf_RING/FYVE/PHD"/>
</dbReference>
<evidence type="ECO:0000256" key="3">
    <source>
        <dbReference type="ARBA" id="ARBA00022771"/>
    </source>
</evidence>
<keyword evidence="3 5" id="KW-0479">Metal-binding</keyword>
<evidence type="ECO:0000313" key="10">
    <source>
        <dbReference type="Proteomes" id="UP000027135"/>
    </source>
</evidence>
<evidence type="ECO:0000256" key="7">
    <source>
        <dbReference type="SAM" id="MobiDB-lite"/>
    </source>
</evidence>
<keyword evidence="3 5" id="KW-0863">Zinc-finger</keyword>
<dbReference type="GO" id="GO:0008270">
    <property type="term" value="F:zinc ion binding"/>
    <property type="evidence" value="ECO:0007669"/>
    <property type="project" value="UniProtKB-KW"/>
</dbReference>
<organism evidence="9 10">
    <name type="scientific">Zootermopsis nevadensis</name>
    <name type="common">Dampwood termite</name>
    <dbReference type="NCBI Taxonomy" id="136037"/>
    <lineage>
        <taxon>Eukaryota</taxon>
        <taxon>Metazoa</taxon>
        <taxon>Ecdysozoa</taxon>
        <taxon>Arthropoda</taxon>
        <taxon>Hexapoda</taxon>
        <taxon>Insecta</taxon>
        <taxon>Pterygota</taxon>
        <taxon>Neoptera</taxon>
        <taxon>Polyneoptera</taxon>
        <taxon>Dictyoptera</taxon>
        <taxon>Blattodea</taxon>
        <taxon>Blattoidea</taxon>
        <taxon>Termitoidae</taxon>
        <taxon>Termopsidae</taxon>
        <taxon>Zootermopsis</taxon>
    </lineage>
</organism>
<dbReference type="InterPro" id="IPR001611">
    <property type="entry name" value="Leu-rich_rpt"/>
</dbReference>
<dbReference type="InterPro" id="IPR050216">
    <property type="entry name" value="LRR_domain-containing"/>
</dbReference>
<dbReference type="PANTHER" id="PTHR48051">
    <property type="match status" value="1"/>
</dbReference>
<feature type="domain" description="RING-type" evidence="8">
    <location>
        <begin position="687"/>
        <end position="722"/>
    </location>
</feature>
<dbReference type="InParanoid" id="A0A067RJL5"/>
<gene>
    <name evidence="9" type="ORF">L798_04865</name>
</gene>
<dbReference type="GO" id="GO:0005737">
    <property type="term" value="C:cytoplasm"/>
    <property type="evidence" value="ECO:0007669"/>
    <property type="project" value="TreeGrafter"/>
</dbReference>
<reference evidence="9 10" key="1">
    <citation type="journal article" date="2014" name="Nat. Commun.">
        <title>Molecular traces of alternative social organization in a termite genome.</title>
        <authorList>
            <person name="Terrapon N."/>
            <person name="Li C."/>
            <person name="Robertson H.M."/>
            <person name="Ji L."/>
            <person name="Meng X."/>
            <person name="Booth W."/>
            <person name="Chen Z."/>
            <person name="Childers C.P."/>
            <person name="Glastad K.M."/>
            <person name="Gokhale K."/>
            <person name="Gowin J."/>
            <person name="Gronenberg W."/>
            <person name="Hermansen R.A."/>
            <person name="Hu H."/>
            <person name="Hunt B.G."/>
            <person name="Huylmans A.K."/>
            <person name="Khalil S.M."/>
            <person name="Mitchell R.D."/>
            <person name="Munoz-Torres M.C."/>
            <person name="Mustard J.A."/>
            <person name="Pan H."/>
            <person name="Reese J.T."/>
            <person name="Scharf M.E."/>
            <person name="Sun F."/>
            <person name="Vogel H."/>
            <person name="Xiao J."/>
            <person name="Yang W."/>
            <person name="Yang Z."/>
            <person name="Yang Z."/>
            <person name="Zhou J."/>
            <person name="Zhu J."/>
            <person name="Brent C.S."/>
            <person name="Elsik C.G."/>
            <person name="Goodisman M.A."/>
            <person name="Liberles D.A."/>
            <person name="Roe R.M."/>
            <person name="Vargo E.L."/>
            <person name="Vilcinskas A."/>
            <person name="Wang J."/>
            <person name="Bornberg-Bauer E."/>
            <person name="Korb J."/>
            <person name="Zhang G."/>
            <person name="Liebig J."/>
        </authorList>
    </citation>
    <scope>NUCLEOTIDE SEQUENCE [LARGE SCALE GENOMIC DNA]</scope>
    <source>
        <tissue evidence="9">Whole organism</tissue>
    </source>
</reference>
<dbReference type="EMBL" id="KK852591">
    <property type="protein sequence ID" value="KDR20711.1"/>
    <property type="molecule type" value="Genomic_DNA"/>
</dbReference>
<sequence length="734" mass="84370">MKLCSVNKIAKLTKMPLNLFSKKGNKGVDYKSRLEHKLYLARENPEPVFDVSDCGLKTVPSGIYSLCKVFRKEALYLQENQLASLAGGGYLHDLSMIQILDLHSNCFVYLPDEIGHLKNLRVLNISSNQLKLLPNSIGQLERLRILNISSNCLKALPDSIGNLKWLQHLDLHDNKYLKVLPASLAQSASLRDLTLDSERFAYPPEEIAVQGIFAIMQFLSEELGVDYISQSDSVDKVREVFHPSSVMDWEEKDRDFQAKVMQLERLKERKQQELLALEKNLEEHQKKEVELQTAKKISAGRLLENLKQQENKLENEIHRIQQKREAERLKLVDQLQEVEETAQSVISQLMAFNASWDSKQLQHLLEMEQQEEQHLLNVAQAKYQSYQRKDIINAMEALLEEECLREKKLREYEEGRAEVTRTLLSQQMESDQQLEDILNTQGQVKTELVGRLQKDEELQRAAVGALLERGDARSWSLVHQVALVESQLAALTAVEMERKKLEMDEQVMELSEKRIALSSLLMDLLSQQAERRRHLLNTLTEMDKRRWIGEEGQSEDFWLRQYQRLLNCRPKYLVEAENTLDPLLVHHLVVAGVIHYLPFLARWVNSTQTLKDVTDTVLEETGVTQSEIRTAILQAIRLYLEEQDVSAKKLDERLQTPGTHRGSEPSAPPLEELGDDRNMSSVPVAECVVCMDEKCEVIFVPCGHMCCCIKCAEMVMECPMCRNVINKKIRVILP</sequence>
<dbReference type="SUPFAM" id="SSF57850">
    <property type="entry name" value="RING/U-box"/>
    <property type="match status" value="1"/>
</dbReference>
<feature type="coiled-coil region" evidence="6">
    <location>
        <begin position="253"/>
        <end position="330"/>
    </location>
</feature>
<keyword evidence="1" id="KW-0433">Leucine-rich repeat</keyword>
<dbReference type="STRING" id="136037.A0A067RJL5"/>
<dbReference type="Pfam" id="PF13920">
    <property type="entry name" value="zf-C3HC4_3"/>
    <property type="match status" value="1"/>
</dbReference>
<evidence type="ECO:0000256" key="5">
    <source>
        <dbReference type="PROSITE-ProRule" id="PRU00175"/>
    </source>
</evidence>
<dbReference type="eggNOG" id="KOG0619">
    <property type="taxonomic scope" value="Eukaryota"/>
</dbReference>
<dbReference type="Gene3D" id="3.80.10.10">
    <property type="entry name" value="Ribonuclease Inhibitor"/>
    <property type="match status" value="1"/>
</dbReference>
<dbReference type="Proteomes" id="UP000027135">
    <property type="component" value="Unassembled WGS sequence"/>
</dbReference>
<keyword evidence="10" id="KW-1185">Reference proteome</keyword>
<dbReference type="OMA" id="LWCSSEC"/>
<proteinExistence type="predicted"/>
<dbReference type="PANTHER" id="PTHR48051:SF47">
    <property type="entry name" value="LEUCINE RICH REPEAT AND STERILE ALPHA MOTIF CONTAINING 1"/>
    <property type="match status" value="1"/>
</dbReference>
<dbReference type="Pfam" id="PF23598">
    <property type="entry name" value="LRR_14"/>
    <property type="match status" value="1"/>
</dbReference>
<evidence type="ECO:0000256" key="4">
    <source>
        <dbReference type="ARBA" id="ARBA00022833"/>
    </source>
</evidence>
<dbReference type="SUPFAM" id="SSF52058">
    <property type="entry name" value="L domain-like"/>
    <property type="match status" value="1"/>
</dbReference>